<evidence type="ECO:0000313" key="5">
    <source>
        <dbReference type="Proteomes" id="UP001522905"/>
    </source>
</evidence>
<dbReference type="Pfam" id="PF02616">
    <property type="entry name" value="SMC_ScpA"/>
    <property type="match status" value="1"/>
</dbReference>
<comment type="subcellular location">
    <subcellularLocation>
        <location evidence="3">Cytoplasm</location>
    </subcellularLocation>
    <text evidence="3">Associated with two foci at the outer edges of the nucleoid region in young cells, and at four foci within both cell halves in older cells.</text>
</comment>
<comment type="similarity">
    <text evidence="3">Belongs to the ScpA family.</text>
</comment>
<comment type="subunit">
    <text evidence="3">Component of a cohesin-like complex composed of ScpA, ScpB and the Smc homodimer, in which ScpA and ScpB bind to the head domain of Smc. The presence of the three proteins is required for the association of the complex with DNA.</text>
</comment>
<evidence type="ECO:0000313" key="4">
    <source>
        <dbReference type="EMBL" id="MCK8624079.1"/>
    </source>
</evidence>
<dbReference type="Gene3D" id="6.10.250.2410">
    <property type="match status" value="1"/>
</dbReference>
<keyword evidence="5" id="KW-1185">Reference proteome</keyword>
<accession>A0ABT0HZR5</accession>
<evidence type="ECO:0000256" key="1">
    <source>
        <dbReference type="ARBA" id="ARBA00022829"/>
    </source>
</evidence>
<keyword evidence="3" id="KW-0132">Cell division</keyword>
<proteinExistence type="inferred from homology"/>
<protein>
    <recommendedName>
        <fullName evidence="2 3">Segregation and condensation protein A</fullName>
    </recommendedName>
</protein>
<keyword evidence="3" id="KW-0131">Cell cycle</keyword>
<dbReference type="InterPro" id="IPR003768">
    <property type="entry name" value="ScpA"/>
</dbReference>
<reference evidence="4 5" key="1">
    <citation type="submission" date="2021-11" db="EMBL/GenBank/DDBJ databases">
        <title>Comparative genomics of bee honey and flower isolates.</title>
        <authorList>
            <person name="Bechtner J.D."/>
            <person name="Gallus M.K."/>
            <person name="Ehrmann M."/>
        </authorList>
    </citation>
    <scope>NUCLEOTIDE SEQUENCE [LARGE SCALE GENOMIC DNA]</scope>
    <source>
        <strain evidence="4 5">M161</strain>
    </source>
</reference>
<comment type="function">
    <text evidence="3">Participates in chromosomal partition during cell division. May act via the formation of a condensin-like complex containing Smc and ScpB that pull DNA away from mid-cell into both cell halves.</text>
</comment>
<dbReference type="RefSeq" id="WP_220727791.1">
    <property type="nucleotide sequence ID" value="NZ_BPLL01000003.1"/>
</dbReference>
<dbReference type="PANTHER" id="PTHR33969:SF2">
    <property type="entry name" value="SEGREGATION AND CONDENSATION PROTEIN A"/>
    <property type="match status" value="1"/>
</dbReference>
<comment type="caution">
    <text evidence="4">The sequence shown here is derived from an EMBL/GenBank/DDBJ whole genome shotgun (WGS) entry which is preliminary data.</text>
</comment>
<name>A0ABT0HZR5_9LACO</name>
<evidence type="ECO:0000256" key="2">
    <source>
        <dbReference type="ARBA" id="ARBA00044777"/>
    </source>
</evidence>
<keyword evidence="1 3" id="KW-0159">Chromosome partition</keyword>
<sequence length="238" mass="28128">MTNQQSEWHVHLNNFEGPLELLLKLIKDSQMDIYDIQISQITNQYNEHLKHMKKLNINIAGEYFVMSAKLMNIKAKMLLPTYDDDFNEVDDDPRLDLVQQLLEYKHYKNLANDLEKLINHQASFYTPNINHLKFSDNILNADVDILSNMYNELLHKKKLKNITNSHNVKKWNFSIENQTKFIIKKLKPGHKINFLDLFDEEYELEEVVTNFLAILQMSKNKIISLSQDNDILYLTNIS</sequence>
<dbReference type="PANTHER" id="PTHR33969">
    <property type="entry name" value="SEGREGATION AND CONDENSATION PROTEIN A"/>
    <property type="match status" value="1"/>
</dbReference>
<dbReference type="Proteomes" id="UP001522905">
    <property type="component" value="Unassembled WGS sequence"/>
</dbReference>
<organism evidence="4 5">
    <name type="scientific">Apilactobacillus xinyiensis</name>
    <dbReference type="NCBI Taxonomy" id="2841032"/>
    <lineage>
        <taxon>Bacteria</taxon>
        <taxon>Bacillati</taxon>
        <taxon>Bacillota</taxon>
        <taxon>Bacilli</taxon>
        <taxon>Lactobacillales</taxon>
        <taxon>Lactobacillaceae</taxon>
        <taxon>Apilactobacillus</taxon>
    </lineage>
</organism>
<evidence type="ECO:0000256" key="3">
    <source>
        <dbReference type="HAMAP-Rule" id="MF_01805"/>
    </source>
</evidence>
<gene>
    <name evidence="3" type="primary">scpA</name>
    <name evidence="4" type="ORF">LNP07_00885</name>
</gene>
<keyword evidence="3" id="KW-0963">Cytoplasm</keyword>
<dbReference type="HAMAP" id="MF_01805">
    <property type="entry name" value="ScpA"/>
    <property type="match status" value="1"/>
</dbReference>
<dbReference type="EMBL" id="JAJIAO010000001">
    <property type="protein sequence ID" value="MCK8624079.1"/>
    <property type="molecule type" value="Genomic_DNA"/>
</dbReference>